<dbReference type="EMBL" id="MF042360">
    <property type="protein sequence ID" value="ARV76656.1"/>
    <property type="molecule type" value="Genomic_DNA"/>
</dbReference>
<gene>
    <name evidence="1" type="ORF">PHABIO_25</name>
</gene>
<proteinExistence type="predicted"/>
<name>A0A1Y0SYC2_9CAUD</name>
<evidence type="ECO:0000313" key="1">
    <source>
        <dbReference type="EMBL" id="ARV76656.1"/>
    </source>
</evidence>
<evidence type="ECO:0000313" key="2">
    <source>
        <dbReference type="Proteomes" id="UP000225448"/>
    </source>
</evidence>
<dbReference type="Proteomes" id="UP000225448">
    <property type="component" value="Segment"/>
</dbReference>
<keyword evidence="2" id="KW-1185">Reference proteome</keyword>
<sequence>MAKPTLKETTDRVVKAFRKIGFGGKFATYDVTAWPDNFIELHKFGSVPEVCFRIVDSNELVGRSQSLTQHISGGLLQTLLNEKRINQETYVAARLVQNMQVKLYPAQQNGNMYFDEKSKTLLIRYGTVIVEVCPVIDYNIDVNTNDLFAFLDELSYLQDECKNVTDAVPYTKFGKLYVKLGNGYVVETDVTVKEFNDTWS</sequence>
<accession>A0A1Y0SYC2</accession>
<protein>
    <submittedName>
        <fullName evidence="1">Uncharacterized protein</fullName>
    </submittedName>
</protein>
<reference evidence="1 2" key="1">
    <citation type="submission" date="2017-05" db="EMBL/GenBank/DDBJ databases">
        <authorList>
            <person name="Song R."/>
            <person name="Chenine A.L."/>
            <person name="Ruprecht R.M."/>
        </authorList>
    </citation>
    <scope>NUCLEOTIDE SEQUENCE [LARGE SCALE GENOMIC DNA]</scope>
</reference>
<organism evidence="1 2">
    <name type="scientific">Pseudomonas phage Phabio</name>
    <dbReference type="NCBI Taxonomy" id="2006668"/>
    <lineage>
        <taxon>Viruses</taxon>
        <taxon>Duplodnaviria</taxon>
        <taxon>Heunggongvirae</taxon>
        <taxon>Uroviricota</taxon>
        <taxon>Caudoviricetes</taxon>
        <taxon>Chimalliviridae</taxon>
        <taxon>Phabiovirus</taxon>
        <taxon>Phabiovirus phabio</taxon>
    </lineage>
</organism>